<comment type="function">
    <text evidence="2">Catalyzes a proton abstraction reaction that results in 2,5-elimination of pyruvate from 2-succinyl-5-enolpyruvyl-6-hydroxy-3-cyclohexene-1-carboxylate (SEPHCHC) and the formation of 2-succinyl-6-hydroxy-2,4-cyclohexadiene-1-carboxylate (SHCHC).</text>
</comment>
<dbReference type="PANTHER" id="PTHR43798:SF33">
    <property type="entry name" value="HYDROLASE, PUTATIVE (AFU_ORTHOLOGUE AFUA_2G14860)-RELATED"/>
    <property type="match status" value="1"/>
</dbReference>
<reference evidence="4 5" key="1">
    <citation type="submission" date="2024-04" db="EMBL/GenBank/DDBJ databases">
        <title>Human intestinal bacterial collection.</title>
        <authorList>
            <person name="Pauvert C."/>
            <person name="Hitch T.C.A."/>
            <person name="Clavel T."/>
        </authorList>
    </citation>
    <scope>NUCLEOTIDE SEQUENCE [LARGE SCALE GENOMIC DNA]</scope>
    <source>
        <strain evidence="4 5">CLA-KB-H42</strain>
    </source>
</reference>
<dbReference type="InterPro" id="IPR022485">
    <property type="entry name" value="SHCHC_synthase_MenH"/>
</dbReference>
<dbReference type="PRINTS" id="PR00111">
    <property type="entry name" value="ABHYDROLASE"/>
</dbReference>
<dbReference type="InterPro" id="IPR029058">
    <property type="entry name" value="AB_hydrolase_fold"/>
</dbReference>
<comment type="caution">
    <text evidence="4">The sequence shown here is derived from an EMBL/GenBank/DDBJ whole genome shotgun (WGS) entry which is preliminary data.</text>
</comment>
<dbReference type="PANTHER" id="PTHR43798">
    <property type="entry name" value="MONOACYLGLYCEROL LIPASE"/>
    <property type="match status" value="1"/>
</dbReference>
<dbReference type="RefSeq" id="WP_102373438.1">
    <property type="nucleotide sequence ID" value="NZ_JBBNOP010000011.1"/>
</dbReference>
<comment type="pathway">
    <text evidence="2">Quinol/quinone metabolism; menaquinone biosynthesis.</text>
</comment>
<comment type="similarity">
    <text evidence="2">Belongs to the AB hydrolase superfamily. MenH family.</text>
</comment>
<evidence type="ECO:0000256" key="2">
    <source>
        <dbReference type="HAMAP-Rule" id="MF_01660"/>
    </source>
</evidence>
<organism evidence="4 5">
    <name type="scientific">Raoultibacter massiliensis</name>
    <dbReference type="NCBI Taxonomy" id="1852371"/>
    <lineage>
        <taxon>Bacteria</taxon>
        <taxon>Bacillati</taxon>
        <taxon>Actinomycetota</taxon>
        <taxon>Coriobacteriia</taxon>
        <taxon>Eggerthellales</taxon>
        <taxon>Eggerthellaceae</taxon>
        <taxon>Raoultibacter</taxon>
    </lineage>
</organism>
<protein>
    <recommendedName>
        <fullName evidence="2">Putative 2-succinyl-6-hydroxy-2,4-cyclohexadiene-1-carboxylate synthase</fullName>
        <shortName evidence="2">SHCHC synthase</shortName>
        <ecNumber evidence="2">4.2.99.20</ecNumber>
    </recommendedName>
</protein>
<comment type="subunit">
    <text evidence="2">Monomer.</text>
</comment>
<proteinExistence type="inferred from homology"/>
<dbReference type="InterPro" id="IPR050266">
    <property type="entry name" value="AB_hydrolase_sf"/>
</dbReference>
<dbReference type="EMBL" id="JBBNOP010000011">
    <property type="protein sequence ID" value="MEQ3363724.1"/>
    <property type="molecule type" value="Genomic_DNA"/>
</dbReference>
<dbReference type="Pfam" id="PF00561">
    <property type="entry name" value="Abhydrolase_1"/>
    <property type="match status" value="1"/>
</dbReference>
<evidence type="ECO:0000259" key="3">
    <source>
        <dbReference type="Pfam" id="PF00561"/>
    </source>
</evidence>
<dbReference type="SUPFAM" id="SSF53474">
    <property type="entry name" value="alpha/beta-Hydrolases"/>
    <property type="match status" value="1"/>
</dbReference>
<keyword evidence="5" id="KW-1185">Reference proteome</keyword>
<evidence type="ECO:0000313" key="5">
    <source>
        <dbReference type="Proteomes" id="UP001487305"/>
    </source>
</evidence>
<dbReference type="Gene3D" id="3.40.50.1820">
    <property type="entry name" value="alpha/beta hydrolase"/>
    <property type="match status" value="1"/>
</dbReference>
<dbReference type="Proteomes" id="UP001487305">
    <property type="component" value="Unassembled WGS sequence"/>
</dbReference>
<dbReference type="NCBIfam" id="TIGR03695">
    <property type="entry name" value="menH_SHCHC"/>
    <property type="match status" value="1"/>
</dbReference>
<dbReference type="HAMAP" id="MF_01660">
    <property type="entry name" value="MenH"/>
    <property type="match status" value="1"/>
</dbReference>
<dbReference type="InterPro" id="IPR000073">
    <property type="entry name" value="AB_hydrolase_1"/>
</dbReference>
<evidence type="ECO:0000256" key="1">
    <source>
        <dbReference type="ARBA" id="ARBA00022428"/>
    </source>
</evidence>
<comment type="pathway">
    <text evidence="2">Quinol/quinone metabolism; 1,4-dihydroxy-2-naphthoate biosynthesis; 1,4-dihydroxy-2-naphthoate from chorismate: step 3/7.</text>
</comment>
<keyword evidence="1 2" id="KW-0474">Menaquinone biosynthesis</keyword>
<comment type="catalytic activity">
    <reaction evidence="2">
        <text>5-enolpyruvoyl-6-hydroxy-2-succinyl-cyclohex-3-ene-1-carboxylate = (1R,6R)-6-hydroxy-2-succinyl-cyclohexa-2,4-diene-1-carboxylate + pyruvate</text>
        <dbReference type="Rhea" id="RHEA:25597"/>
        <dbReference type="ChEBI" id="CHEBI:15361"/>
        <dbReference type="ChEBI" id="CHEBI:58689"/>
        <dbReference type="ChEBI" id="CHEBI:58818"/>
        <dbReference type="EC" id="4.2.99.20"/>
    </reaction>
</comment>
<gene>
    <name evidence="2 4" type="primary">menH</name>
    <name evidence="4" type="ORF">AAA083_12135</name>
</gene>
<sequence>MAGARESWFEHLGVRYHVAEWGDPDALPVVLLHGFAQSAESWAEIAPRLAEARFVVAPELVGHGKSDKPDNPSVYEMDAVTDMLSAFLSERFSRKAALVGYSMGGRIALALACGEPSKISSLVLESAGLGPKTGQQHAAMRHRDAALIEQLLSSDIEAFMDEWQKQPIFESQKKLSSEVRDRIRRERVANDPRALAYTVRGTGQHSMIDYSTHIKHLPMPILYIAGILDRKYLKIAENLAYEENVSCVLLNTGHNTHLEDPETFARQVGGFLDRQAKRAGR</sequence>
<evidence type="ECO:0000313" key="4">
    <source>
        <dbReference type="EMBL" id="MEQ3363724.1"/>
    </source>
</evidence>
<dbReference type="GO" id="GO:0070205">
    <property type="term" value="F:2-succinyl-6-hydroxy-2,4-cyclohexadiene-1-carboxylate synthase activity"/>
    <property type="evidence" value="ECO:0007669"/>
    <property type="project" value="UniProtKB-EC"/>
</dbReference>
<name>A0ABV1JF59_9ACTN</name>
<keyword evidence="2 4" id="KW-0456">Lyase</keyword>
<feature type="domain" description="AB hydrolase-1" evidence="3">
    <location>
        <begin position="28"/>
        <end position="142"/>
    </location>
</feature>
<dbReference type="EC" id="4.2.99.20" evidence="2"/>
<accession>A0ABV1JF59</accession>